<keyword evidence="2" id="KW-1185">Reference proteome</keyword>
<dbReference type="EMBL" id="JACHJY010000003">
    <property type="protein sequence ID" value="MBB4981318.1"/>
    <property type="molecule type" value="Genomic_DNA"/>
</dbReference>
<proteinExistence type="predicted"/>
<dbReference type="RefSeq" id="WP_281402325.1">
    <property type="nucleotide sequence ID" value="NZ_JACHJY010000003.1"/>
</dbReference>
<comment type="caution">
    <text evidence="1">The sequence shown here is derived from an EMBL/GenBank/DDBJ whole genome shotgun (WGS) entry which is preliminary data.</text>
</comment>
<organism evidence="1 2">
    <name type="scientific">Streptomyces nymphaeiformis</name>
    <dbReference type="NCBI Taxonomy" id="2663842"/>
    <lineage>
        <taxon>Bacteria</taxon>
        <taxon>Bacillati</taxon>
        <taxon>Actinomycetota</taxon>
        <taxon>Actinomycetes</taxon>
        <taxon>Kitasatosporales</taxon>
        <taxon>Streptomycetaceae</taxon>
        <taxon>Streptomyces</taxon>
    </lineage>
</organism>
<sequence>MKQTDVAGPAVLVREAVAGEVPLLAGDDCAYQAFRVGSAG</sequence>
<name>A0A7W7XBM9_9ACTN</name>
<protein>
    <submittedName>
        <fullName evidence="1">Uncharacterized protein</fullName>
    </submittedName>
</protein>
<reference evidence="1 2" key="1">
    <citation type="submission" date="2020-08" db="EMBL/GenBank/DDBJ databases">
        <title>Genomic Encyclopedia of Type Strains, Phase III (KMG-III): the genomes of soil and plant-associated and newly described type strains.</title>
        <authorList>
            <person name="Whitman W."/>
        </authorList>
    </citation>
    <scope>NUCLEOTIDE SEQUENCE [LARGE SCALE GENOMIC DNA]</scope>
    <source>
        <strain evidence="1 2">SFB5A</strain>
    </source>
</reference>
<evidence type="ECO:0000313" key="1">
    <source>
        <dbReference type="EMBL" id="MBB4981318.1"/>
    </source>
</evidence>
<dbReference type="Proteomes" id="UP000582643">
    <property type="component" value="Unassembled WGS sequence"/>
</dbReference>
<gene>
    <name evidence="1" type="ORF">GGE06_002228</name>
</gene>
<dbReference type="AlphaFoldDB" id="A0A7W7XBM9"/>
<accession>A0A7W7XBM9</accession>
<evidence type="ECO:0000313" key="2">
    <source>
        <dbReference type="Proteomes" id="UP000582643"/>
    </source>
</evidence>